<sequence length="63" mass="6941">MKKKKTPRNRTGPYAGLLVSEGLEKLADDDKDSVCIGITAIPGSIYAFQANYSFFGLSFSREH</sequence>
<organism evidence="1 2">
    <name type="scientific">Cochliobolus heterostrophus (strain C5 / ATCC 48332 / race O)</name>
    <name type="common">Southern corn leaf blight fungus</name>
    <name type="synonym">Bipolaris maydis</name>
    <dbReference type="NCBI Taxonomy" id="701091"/>
    <lineage>
        <taxon>Eukaryota</taxon>
        <taxon>Fungi</taxon>
        <taxon>Dikarya</taxon>
        <taxon>Ascomycota</taxon>
        <taxon>Pezizomycotina</taxon>
        <taxon>Dothideomycetes</taxon>
        <taxon>Pleosporomycetidae</taxon>
        <taxon>Pleosporales</taxon>
        <taxon>Pleosporineae</taxon>
        <taxon>Pleosporaceae</taxon>
        <taxon>Bipolaris</taxon>
    </lineage>
</organism>
<reference evidence="2" key="2">
    <citation type="journal article" date="2013" name="PLoS Genet.">
        <title>Comparative genome structure, secondary metabolite, and effector coding capacity across Cochliobolus pathogens.</title>
        <authorList>
            <person name="Condon B.J."/>
            <person name="Leng Y."/>
            <person name="Wu D."/>
            <person name="Bushley K.E."/>
            <person name="Ohm R.A."/>
            <person name="Otillar R."/>
            <person name="Martin J."/>
            <person name="Schackwitz W."/>
            <person name="Grimwood J."/>
            <person name="MohdZainudin N."/>
            <person name="Xue C."/>
            <person name="Wang R."/>
            <person name="Manning V.A."/>
            <person name="Dhillon B."/>
            <person name="Tu Z.J."/>
            <person name="Steffenson B.J."/>
            <person name="Salamov A."/>
            <person name="Sun H."/>
            <person name="Lowry S."/>
            <person name="LaButti K."/>
            <person name="Han J."/>
            <person name="Copeland A."/>
            <person name="Lindquist E."/>
            <person name="Barry K."/>
            <person name="Schmutz J."/>
            <person name="Baker S.E."/>
            <person name="Ciuffetti L.M."/>
            <person name="Grigoriev I.V."/>
            <person name="Zhong S."/>
            <person name="Turgeon B.G."/>
        </authorList>
    </citation>
    <scope>NUCLEOTIDE SEQUENCE [LARGE SCALE GENOMIC DNA]</scope>
    <source>
        <strain evidence="2">C5 / ATCC 48332 / race O</strain>
    </source>
</reference>
<reference evidence="1 2" key="1">
    <citation type="journal article" date="2012" name="PLoS Pathog.">
        <title>Diverse lifestyles and strategies of plant pathogenesis encoded in the genomes of eighteen Dothideomycetes fungi.</title>
        <authorList>
            <person name="Ohm R.A."/>
            <person name="Feau N."/>
            <person name="Henrissat B."/>
            <person name="Schoch C.L."/>
            <person name="Horwitz B.A."/>
            <person name="Barry K.W."/>
            <person name="Condon B.J."/>
            <person name="Copeland A.C."/>
            <person name="Dhillon B."/>
            <person name="Glaser F."/>
            <person name="Hesse C.N."/>
            <person name="Kosti I."/>
            <person name="LaButti K."/>
            <person name="Lindquist E.A."/>
            <person name="Lucas S."/>
            <person name="Salamov A.A."/>
            <person name="Bradshaw R.E."/>
            <person name="Ciuffetti L."/>
            <person name="Hamelin R.C."/>
            <person name="Kema G.H.J."/>
            <person name="Lawrence C."/>
            <person name="Scott J.A."/>
            <person name="Spatafora J.W."/>
            <person name="Turgeon B.G."/>
            <person name="de Wit P.J.G.M."/>
            <person name="Zhong S."/>
            <person name="Goodwin S.B."/>
            <person name="Grigoriev I.V."/>
        </authorList>
    </citation>
    <scope>NUCLEOTIDE SEQUENCE [LARGE SCALE GENOMIC DNA]</scope>
    <source>
        <strain evidence="2">C5 / ATCC 48332 / race O</strain>
    </source>
</reference>
<protein>
    <submittedName>
        <fullName evidence="1">Uncharacterized protein</fullName>
    </submittedName>
</protein>
<gene>
    <name evidence="1" type="ORF">COCHEDRAFT_1155929</name>
</gene>
<dbReference type="AlphaFoldDB" id="M2T1T1"/>
<dbReference type="HOGENOM" id="CLU_2885619_0_0_1"/>
<accession>M2T1T1</accession>
<proteinExistence type="predicted"/>
<keyword evidence="2" id="KW-1185">Reference proteome</keyword>
<evidence type="ECO:0000313" key="1">
    <source>
        <dbReference type="EMBL" id="EMD91570.1"/>
    </source>
</evidence>
<name>M2T1T1_COCH5</name>
<dbReference type="Proteomes" id="UP000016936">
    <property type="component" value="Unassembled WGS sequence"/>
</dbReference>
<evidence type="ECO:0000313" key="2">
    <source>
        <dbReference type="Proteomes" id="UP000016936"/>
    </source>
</evidence>
<dbReference type="EMBL" id="KB445576">
    <property type="protein sequence ID" value="EMD91570.1"/>
    <property type="molecule type" value="Genomic_DNA"/>
</dbReference>